<sequence length="179" mass="19636">MRTAPLALFGAVFWLAACQPAGTPQAPGRADLSMELVRLTVPGPPDSAQGACWASDVTPMVIETVTDQIMVADERRDKAGKRVSPAVFLSETRQKIVQDREQVWFRSPCPQEMTVEFIASLQRALKARGLYVLPLTGQMDAPTRAALRRFQAERGLESDRLSLGAARELGLVTTDQGRR</sequence>
<feature type="chain" id="PRO_5045857016" evidence="1">
    <location>
        <begin position="17"/>
        <end position="179"/>
    </location>
</feature>
<feature type="signal peptide" evidence="1">
    <location>
        <begin position="1"/>
        <end position="16"/>
    </location>
</feature>
<dbReference type="InterPro" id="IPR002477">
    <property type="entry name" value="Peptidoglycan-bd-like"/>
</dbReference>
<dbReference type="InterPro" id="IPR036365">
    <property type="entry name" value="PGBD-like_sf"/>
</dbReference>
<organism evidence="3 4">
    <name type="scientific">Pseudotabrizicola sediminis</name>
    <dbReference type="NCBI Taxonomy" id="2486418"/>
    <lineage>
        <taxon>Bacteria</taxon>
        <taxon>Pseudomonadati</taxon>
        <taxon>Pseudomonadota</taxon>
        <taxon>Alphaproteobacteria</taxon>
        <taxon>Rhodobacterales</taxon>
        <taxon>Paracoccaceae</taxon>
        <taxon>Pseudotabrizicola</taxon>
    </lineage>
</organism>
<evidence type="ECO:0000313" key="4">
    <source>
        <dbReference type="Proteomes" id="UP000297741"/>
    </source>
</evidence>
<accession>A0ABY2KK42</accession>
<dbReference type="EMBL" id="RPEM01000008">
    <property type="protein sequence ID" value="TGD42782.1"/>
    <property type="molecule type" value="Genomic_DNA"/>
</dbReference>
<dbReference type="Proteomes" id="UP000297741">
    <property type="component" value="Unassembled WGS sequence"/>
</dbReference>
<dbReference type="InterPro" id="IPR036366">
    <property type="entry name" value="PGBDSf"/>
</dbReference>
<gene>
    <name evidence="3" type="ORF">EEB11_13200</name>
</gene>
<dbReference type="Pfam" id="PF01471">
    <property type="entry name" value="PG_binding_1"/>
    <property type="match status" value="1"/>
</dbReference>
<evidence type="ECO:0000256" key="1">
    <source>
        <dbReference type="SAM" id="SignalP"/>
    </source>
</evidence>
<reference evidence="3 4" key="1">
    <citation type="submission" date="2018-11" db="EMBL/GenBank/DDBJ databases">
        <title>Tabrizicola sp. isolated from sediment of alpine lake.</title>
        <authorList>
            <person name="Liu Z."/>
        </authorList>
    </citation>
    <scope>NUCLEOTIDE SEQUENCE [LARGE SCALE GENOMIC DNA]</scope>
    <source>
        <strain evidence="3 4">DRYC-M-16</strain>
    </source>
</reference>
<keyword evidence="1" id="KW-0732">Signal</keyword>
<dbReference type="Gene3D" id="1.10.101.10">
    <property type="entry name" value="PGBD-like superfamily/PGBD"/>
    <property type="match status" value="1"/>
</dbReference>
<comment type="caution">
    <text evidence="3">The sequence shown here is derived from an EMBL/GenBank/DDBJ whole genome shotgun (WGS) entry which is preliminary data.</text>
</comment>
<dbReference type="SUPFAM" id="SSF47090">
    <property type="entry name" value="PGBD-like"/>
    <property type="match status" value="1"/>
</dbReference>
<protein>
    <submittedName>
        <fullName evidence="3">Peptidoglycan-binding protein</fullName>
    </submittedName>
</protein>
<dbReference type="PROSITE" id="PS51257">
    <property type="entry name" value="PROKAR_LIPOPROTEIN"/>
    <property type="match status" value="1"/>
</dbReference>
<keyword evidence="4" id="KW-1185">Reference proteome</keyword>
<feature type="domain" description="Peptidoglycan binding-like" evidence="2">
    <location>
        <begin position="118"/>
        <end position="159"/>
    </location>
</feature>
<evidence type="ECO:0000259" key="2">
    <source>
        <dbReference type="Pfam" id="PF01471"/>
    </source>
</evidence>
<evidence type="ECO:0000313" key="3">
    <source>
        <dbReference type="EMBL" id="TGD42782.1"/>
    </source>
</evidence>
<proteinExistence type="predicted"/>
<name>A0ABY2KK42_9RHOB</name>